<evidence type="ECO:0000313" key="1">
    <source>
        <dbReference type="EMBL" id="AMS02439.1"/>
    </source>
</evidence>
<organism evidence="1 2">
    <name type="scientific">Gordonia phage SoilAssassin</name>
    <dbReference type="NCBI Taxonomy" id="1821562"/>
    <lineage>
        <taxon>Viruses</taxon>
        <taxon>Duplodnaviria</taxon>
        <taxon>Heunggongvirae</taxon>
        <taxon>Uroviricota</taxon>
        <taxon>Caudoviricetes</taxon>
        <taxon>Attisvirus</taxon>
        <taxon>Attisvirus attis</taxon>
    </lineage>
</organism>
<dbReference type="RefSeq" id="YP_009303033.1">
    <property type="nucleotide sequence ID" value="NC_031251.1"/>
</dbReference>
<protein>
    <recommendedName>
        <fullName evidence="3">Metalloprotease</fullName>
    </recommendedName>
</protein>
<proteinExistence type="predicted"/>
<evidence type="ECO:0008006" key="3">
    <source>
        <dbReference type="Google" id="ProtNLM"/>
    </source>
</evidence>
<accession>A0A142K8K6</accession>
<sequence length="138" mass="16037">MFNPWRYLAEHHPHVKVVWTQLPGAVRAVTDGRTIWMDARLCQVQRRIAVCHETFHIERGIIPADEVEERRVDRLTAERMIALDDLVDALRGNRHPDIASLADMLWVEPATVRTRLAHLEPWELAHIENQLDLDWGVA</sequence>
<dbReference type="GeneID" id="29124493"/>
<dbReference type="KEGG" id="vg:29124493"/>
<dbReference type="OrthoDB" id="21360at10239"/>
<dbReference type="Proteomes" id="UP000207764">
    <property type="component" value="Segment"/>
</dbReference>
<dbReference type="EMBL" id="KU963246">
    <property type="protein sequence ID" value="AMS02439.1"/>
    <property type="molecule type" value="Genomic_DNA"/>
</dbReference>
<reference evidence="2" key="1">
    <citation type="submission" date="2016-03" db="EMBL/GenBank/DDBJ databases">
        <authorList>
            <person name="Ploux O."/>
        </authorList>
    </citation>
    <scope>NUCLEOTIDE SEQUENCE [LARGE SCALE GENOMIC DNA]</scope>
</reference>
<evidence type="ECO:0000313" key="2">
    <source>
        <dbReference type="Proteomes" id="UP000207764"/>
    </source>
</evidence>
<name>A0A142K8K6_9CAUD</name>
<gene>
    <name evidence="1" type="primary">38</name>
    <name evidence="1" type="ORF">SEA_SOILASSASSIN_38</name>
</gene>